<dbReference type="AlphaFoldDB" id="A0A1T4Y4X1"/>
<dbReference type="Gene3D" id="2.30.24.10">
    <property type="entry name" value="CAT RNA-binding domain"/>
    <property type="match status" value="1"/>
</dbReference>
<sequence length="282" mass="32761">MQYTVKKPINNNILRVVDPTGCELIVTGRGLGFGVKPGYKIEAETAECSYRMTSPAVQQKLVELLERIPYEHLLLTDELVETIRQRLKYPLNESLLITLADHISFAIQRSEEGIRFSNPLMTSIREFYPEEYHLGVECLATIRQRFHADLSDDEGGFIALHIVNAELNTTMSVVNDVTRFVDGCVQVVECFYNFHFDRDALDFSRFTVHLRFFAQRVFQGKQEQENDTHDEVFRALIARNCSEHYKCACCIAEYVRNTWHKELSDEELVFLTIHLKRIWMGK</sequence>
<proteinExistence type="predicted"/>
<dbReference type="GeneID" id="93339144"/>
<dbReference type="SUPFAM" id="SSF63520">
    <property type="entry name" value="PTS-regulatory domain, PRD"/>
    <property type="match status" value="2"/>
</dbReference>
<feature type="domain" description="PRD" evidence="2">
    <location>
        <begin position="173"/>
        <end position="282"/>
    </location>
</feature>
<dbReference type="Pfam" id="PF03123">
    <property type="entry name" value="CAT_RBD"/>
    <property type="match status" value="1"/>
</dbReference>
<dbReference type="Proteomes" id="UP000190286">
    <property type="component" value="Unassembled WGS sequence"/>
</dbReference>
<gene>
    <name evidence="3" type="ORF">SAMN02745178_02719</name>
</gene>
<dbReference type="RefSeq" id="WP_078785515.1">
    <property type="nucleotide sequence ID" value="NZ_CAJKTF010000024.1"/>
</dbReference>
<dbReference type="PROSITE" id="PS51372">
    <property type="entry name" value="PRD_2"/>
    <property type="match status" value="2"/>
</dbReference>
<dbReference type="InterPro" id="IPR036650">
    <property type="entry name" value="CAT_RNA-bd_dom_sf"/>
</dbReference>
<dbReference type="InterPro" id="IPR004341">
    <property type="entry name" value="CAT_RNA-bd_dom"/>
</dbReference>
<dbReference type="SUPFAM" id="SSF50151">
    <property type="entry name" value="SacY-like RNA-binding domain"/>
    <property type="match status" value="1"/>
</dbReference>
<evidence type="ECO:0000313" key="4">
    <source>
        <dbReference type="Proteomes" id="UP000190286"/>
    </source>
</evidence>
<keyword evidence="1" id="KW-0677">Repeat</keyword>
<dbReference type="Pfam" id="PF00874">
    <property type="entry name" value="PRD"/>
    <property type="match status" value="2"/>
</dbReference>
<dbReference type="GO" id="GO:0003723">
    <property type="term" value="F:RNA binding"/>
    <property type="evidence" value="ECO:0007669"/>
    <property type="project" value="InterPro"/>
</dbReference>
<dbReference type="OrthoDB" id="9813552at2"/>
<protein>
    <submittedName>
        <fullName evidence="3">Transcriptional antiterminator, BglG family</fullName>
    </submittedName>
</protein>
<organism evidence="3 4">
    <name type="scientific">Gemmiger formicilis</name>
    <dbReference type="NCBI Taxonomy" id="745368"/>
    <lineage>
        <taxon>Bacteria</taxon>
        <taxon>Bacillati</taxon>
        <taxon>Bacillota</taxon>
        <taxon>Clostridia</taxon>
        <taxon>Eubacteriales</taxon>
        <taxon>Gemmiger</taxon>
    </lineage>
</organism>
<keyword evidence="4" id="KW-1185">Reference proteome</keyword>
<dbReference type="PANTHER" id="PTHR30185">
    <property type="entry name" value="CRYPTIC BETA-GLUCOSIDE BGL OPERON ANTITERMINATOR"/>
    <property type="match status" value="1"/>
</dbReference>
<dbReference type="EMBL" id="FUYF01000033">
    <property type="protein sequence ID" value="SKA96568.1"/>
    <property type="molecule type" value="Genomic_DNA"/>
</dbReference>
<dbReference type="InterPro" id="IPR036634">
    <property type="entry name" value="PRD_sf"/>
</dbReference>
<reference evidence="3 4" key="1">
    <citation type="submission" date="2017-02" db="EMBL/GenBank/DDBJ databases">
        <authorList>
            <person name="Peterson S.W."/>
        </authorList>
    </citation>
    <scope>NUCLEOTIDE SEQUENCE [LARGE SCALE GENOMIC DNA]</scope>
    <source>
        <strain evidence="3 4">ATCC 27749</strain>
    </source>
</reference>
<dbReference type="InterPro" id="IPR011608">
    <property type="entry name" value="PRD"/>
</dbReference>
<dbReference type="GO" id="GO:0006355">
    <property type="term" value="P:regulation of DNA-templated transcription"/>
    <property type="evidence" value="ECO:0007669"/>
    <property type="project" value="InterPro"/>
</dbReference>
<dbReference type="SMART" id="SM01061">
    <property type="entry name" value="CAT_RBD"/>
    <property type="match status" value="1"/>
</dbReference>
<name>A0A1T4Y4X1_9FIRM</name>
<dbReference type="Gene3D" id="1.10.1790.10">
    <property type="entry name" value="PRD domain"/>
    <property type="match status" value="2"/>
</dbReference>
<evidence type="ECO:0000313" key="3">
    <source>
        <dbReference type="EMBL" id="SKA96568.1"/>
    </source>
</evidence>
<accession>A0A1T4Y4X1</accession>
<evidence type="ECO:0000256" key="1">
    <source>
        <dbReference type="ARBA" id="ARBA00022737"/>
    </source>
</evidence>
<feature type="domain" description="PRD" evidence="2">
    <location>
        <begin position="67"/>
        <end position="172"/>
    </location>
</feature>
<evidence type="ECO:0000259" key="2">
    <source>
        <dbReference type="PROSITE" id="PS51372"/>
    </source>
</evidence>
<dbReference type="STRING" id="745368.SAMN02745178_02719"/>
<dbReference type="PANTHER" id="PTHR30185:SF15">
    <property type="entry name" value="CRYPTIC BETA-GLUCOSIDE BGL OPERON ANTITERMINATOR"/>
    <property type="match status" value="1"/>
</dbReference>
<dbReference type="InterPro" id="IPR050661">
    <property type="entry name" value="BglG_antiterminators"/>
</dbReference>